<evidence type="ECO:0000256" key="6">
    <source>
        <dbReference type="ARBA" id="ARBA00022729"/>
    </source>
</evidence>
<keyword evidence="8" id="KW-1133">Transmembrane helix</keyword>
<keyword evidence="4" id="KW-0433">Leucine-rich repeat</keyword>
<keyword evidence="13" id="KW-1185">Reference proteome</keyword>
<gene>
    <name evidence="12" type="ORF">RchiOBHm_Chr1g0353151</name>
</gene>
<evidence type="ECO:0000313" key="13">
    <source>
        <dbReference type="Proteomes" id="UP000238479"/>
    </source>
</evidence>
<evidence type="ECO:0000256" key="5">
    <source>
        <dbReference type="ARBA" id="ARBA00022692"/>
    </source>
</evidence>
<comment type="similarity">
    <text evidence="2">Belongs to the RLP family.</text>
</comment>
<dbReference type="Pfam" id="PF13855">
    <property type="entry name" value="LRR_8"/>
    <property type="match status" value="1"/>
</dbReference>
<evidence type="ECO:0000256" key="4">
    <source>
        <dbReference type="ARBA" id="ARBA00022614"/>
    </source>
</evidence>
<dbReference type="AlphaFoldDB" id="A0A2P6SGS2"/>
<dbReference type="FunFam" id="3.80.10.10:FF:000111">
    <property type="entry name" value="LRR receptor-like serine/threonine-protein kinase ERECTA"/>
    <property type="match status" value="1"/>
</dbReference>
<reference evidence="12 13" key="1">
    <citation type="journal article" date="2018" name="Nat. Genet.">
        <title>The Rosa genome provides new insights in the design of modern roses.</title>
        <authorList>
            <person name="Bendahmane M."/>
        </authorList>
    </citation>
    <scope>NUCLEOTIDE SEQUENCE [LARGE SCALE GENOMIC DNA]</scope>
    <source>
        <strain evidence="13">cv. Old Blush</strain>
    </source>
</reference>
<evidence type="ECO:0000256" key="7">
    <source>
        <dbReference type="ARBA" id="ARBA00022737"/>
    </source>
</evidence>
<dbReference type="InterPro" id="IPR001611">
    <property type="entry name" value="Leu-rich_rpt"/>
</dbReference>
<evidence type="ECO:0000256" key="9">
    <source>
        <dbReference type="ARBA" id="ARBA00023136"/>
    </source>
</evidence>
<comment type="subcellular location">
    <subcellularLocation>
        <location evidence="1">Cell membrane</location>
        <topology evidence="1">Single-pass type I membrane protein</topology>
    </subcellularLocation>
</comment>
<dbReference type="GO" id="GO:0005886">
    <property type="term" value="C:plasma membrane"/>
    <property type="evidence" value="ECO:0007669"/>
    <property type="project" value="UniProtKB-SubCell"/>
</dbReference>
<dbReference type="STRING" id="74649.A0A2P6SGS2"/>
<protein>
    <submittedName>
        <fullName evidence="12">Putative leucine-rich repeat domain, L domain-containing protein</fullName>
    </submittedName>
</protein>
<keyword evidence="9" id="KW-0472">Membrane</keyword>
<dbReference type="OrthoDB" id="1394818at2759"/>
<dbReference type="PANTHER" id="PTHR48063:SF96">
    <property type="entry name" value="LEUCINE-RICH REPEAT-CONTAINING N-TERMINAL PLANT-TYPE DOMAIN-CONTAINING PROTEIN"/>
    <property type="match status" value="1"/>
</dbReference>
<evidence type="ECO:0000256" key="8">
    <source>
        <dbReference type="ARBA" id="ARBA00022989"/>
    </source>
</evidence>
<dbReference type="Pfam" id="PF00560">
    <property type="entry name" value="LRR_1"/>
    <property type="match status" value="1"/>
</dbReference>
<dbReference type="Gene3D" id="3.80.10.10">
    <property type="entry name" value="Ribonuclease Inhibitor"/>
    <property type="match status" value="1"/>
</dbReference>
<evidence type="ECO:0000313" key="12">
    <source>
        <dbReference type="EMBL" id="PRQ57880.1"/>
    </source>
</evidence>
<sequence length="211" mass="23961">MELVTVLNIFTSIDFSCNRFNGSIPEKIGELKSLHALNLSNNALTGVVPSSLCNLSQLESLDLSKNKLSGQIPPALTKLTFLAFLNLSYNQLVGRIPSGAQFSTFDAASFKGNKGLWGPPLTNDRTGFSPPKLEGNHSNPGHEIDWDIICPEIGFTCGFGIVIGSLLFCKRWRKWYYRAMYNMLLKIFPQLDQRFGHHRRHVYVHQRYWRR</sequence>
<dbReference type="InterPro" id="IPR046956">
    <property type="entry name" value="RLP23-like"/>
</dbReference>
<name>A0A2P6SGS2_ROSCH</name>
<dbReference type="SMART" id="SM00369">
    <property type="entry name" value="LRR_TYP"/>
    <property type="match status" value="2"/>
</dbReference>
<keyword evidence="7" id="KW-0677">Repeat</keyword>
<evidence type="ECO:0000256" key="11">
    <source>
        <dbReference type="ARBA" id="ARBA00023180"/>
    </source>
</evidence>
<dbReference type="InterPro" id="IPR032675">
    <property type="entry name" value="LRR_dom_sf"/>
</dbReference>
<keyword evidence="11" id="KW-0325">Glycoprotein</keyword>
<keyword evidence="5" id="KW-0812">Transmembrane</keyword>
<proteinExistence type="inferred from homology"/>
<dbReference type="PANTHER" id="PTHR48063">
    <property type="entry name" value="LRR RECEPTOR-LIKE KINASE"/>
    <property type="match status" value="1"/>
</dbReference>
<dbReference type="EMBL" id="PDCK01000039">
    <property type="protein sequence ID" value="PRQ57880.1"/>
    <property type="molecule type" value="Genomic_DNA"/>
</dbReference>
<keyword evidence="10" id="KW-0675">Receptor</keyword>
<dbReference type="PRINTS" id="PR00019">
    <property type="entry name" value="LEURICHRPT"/>
</dbReference>
<accession>A0A2P6SGS2</accession>
<evidence type="ECO:0000256" key="3">
    <source>
        <dbReference type="ARBA" id="ARBA00022475"/>
    </source>
</evidence>
<organism evidence="12 13">
    <name type="scientific">Rosa chinensis</name>
    <name type="common">China rose</name>
    <dbReference type="NCBI Taxonomy" id="74649"/>
    <lineage>
        <taxon>Eukaryota</taxon>
        <taxon>Viridiplantae</taxon>
        <taxon>Streptophyta</taxon>
        <taxon>Embryophyta</taxon>
        <taxon>Tracheophyta</taxon>
        <taxon>Spermatophyta</taxon>
        <taxon>Magnoliopsida</taxon>
        <taxon>eudicotyledons</taxon>
        <taxon>Gunneridae</taxon>
        <taxon>Pentapetalae</taxon>
        <taxon>rosids</taxon>
        <taxon>fabids</taxon>
        <taxon>Rosales</taxon>
        <taxon>Rosaceae</taxon>
        <taxon>Rosoideae</taxon>
        <taxon>Rosoideae incertae sedis</taxon>
        <taxon>Rosa</taxon>
    </lineage>
</organism>
<dbReference type="OMA" id="ERSIQWN"/>
<keyword evidence="6" id="KW-0732">Signal</keyword>
<evidence type="ECO:0000256" key="10">
    <source>
        <dbReference type="ARBA" id="ARBA00023170"/>
    </source>
</evidence>
<dbReference type="SUPFAM" id="SSF52058">
    <property type="entry name" value="L domain-like"/>
    <property type="match status" value="1"/>
</dbReference>
<keyword evidence="3" id="KW-1003">Cell membrane</keyword>
<dbReference type="Proteomes" id="UP000238479">
    <property type="component" value="Chromosome 1"/>
</dbReference>
<dbReference type="Gramene" id="PRQ57880">
    <property type="protein sequence ID" value="PRQ57880"/>
    <property type="gene ID" value="RchiOBHm_Chr1g0353151"/>
</dbReference>
<dbReference type="InterPro" id="IPR003591">
    <property type="entry name" value="Leu-rich_rpt_typical-subtyp"/>
</dbReference>
<comment type="caution">
    <text evidence="12">The sequence shown here is derived from an EMBL/GenBank/DDBJ whole genome shotgun (WGS) entry which is preliminary data.</text>
</comment>
<evidence type="ECO:0000256" key="1">
    <source>
        <dbReference type="ARBA" id="ARBA00004251"/>
    </source>
</evidence>
<evidence type="ECO:0000256" key="2">
    <source>
        <dbReference type="ARBA" id="ARBA00009592"/>
    </source>
</evidence>